<dbReference type="EMBL" id="JBGMDY010000007">
    <property type="protein sequence ID" value="KAL2326955.1"/>
    <property type="molecule type" value="Genomic_DNA"/>
</dbReference>
<organism evidence="1 2">
    <name type="scientific">Flemingia macrophylla</name>
    <dbReference type="NCBI Taxonomy" id="520843"/>
    <lineage>
        <taxon>Eukaryota</taxon>
        <taxon>Viridiplantae</taxon>
        <taxon>Streptophyta</taxon>
        <taxon>Embryophyta</taxon>
        <taxon>Tracheophyta</taxon>
        <taxon>Spermatophyta</taxon>
        <taxon>Magnoliopsida</taxon>
        <taxon>eudicotyledons</taxon>
        <taxon>Gunneridae</taxon>
        <taxon>Pentapetalae</taxon>
        <taxon>rosids</taxon>
        <taxon>fabids</taxon>
        <taxon>Fabales</taxon>
        <taxon>Fabaceae</taxon>
        <taxon>Papilionoideae</taxon>
        <taxon>50 kb inversion clade</taxon>
        <taxon>NPAAA clade</taxon>
        <taxon>indigoferoid/millettioid clade</taxon>
        <taxon>Phaseoleae</taxon>
        <taxon>Flemingia</taxon>
    </lineage>
</organism>
<dbReference type="AlphaFoldDB" id="A0ABD1LTU5"/>
<comment type="caution">
    <text evidence="1">The sequence shown here is derived from an EMBL/GenBank/DDBJ whole genome shotgun (WGS) entry which is preliminary data.</text>
</comment>
<proteinExistence type="predicted"/>
<evidence type="ECO:0000313" key="1">
    <source>
        <dbReference type="EMBL" id="KAL2326955.1"/>
    </source>
</evidence>
<gene>
    <name evidence="1" type="ORF">Fmac_020382</name>
</gene>
<evidence type="ECO:0000313" key="2">
    <source>
        <dbReference type="Proteomes" id="UP001603857"/>
    </source>
</evidence>
<accession>A0ABD1LTU5</accession>
<protein>
    <submittedName>
        <fullName evidence="1">Uncharacterized protein</fullName>
    </submittedName>
</protein>
<keyword evidence="2" id="KW-1185">Reference proteome</keyword>
<dbReference type="Proteomes" id="UP001603857">
    <property type="component" value="Unassembled WGS sequence"/>
</dbReference>
<reference evidence="1 2" key="1">
    <citation type="submission" date="2024-08" db="EMBL/GenBank/DDBJ databases">
        <title>Insights into the chromosomal genome structure of Flemingia macrophylla.</title>
        <authorList>
            <person name="Ding Y."/>
            <person name="Zhao Y."/>
            <person name="Bi W."/>
            <person name="Wu M."/>
            <person name="Zhao G."/>
            <person name="Gong Y."/>
            <person name="Li W."/>
            <person name="Zhang P."/>
        </authorList>
    </citation>
    <scope>NUCLEOTIDE SEQUENCE [LARGE SCALE GENOMIC DNA]</scope>
    <source>
        <strain evidence="1">DYQJB</strain>
        <tissue evidence="1">Leaf</tissue>
    </source>
</reference>
<name>A0ABD1LTU5_9FABA</name>
<sequence>MENQDQHSEEEFIIKGPLTLSRRQALERDISKKVVLLQQMKISLVCMSESSDGGKTWTKEV</sequence>